<dbReference type="GO" id="GO:0042970">
    <property type="term" value="F:homoserine transmembrane transporter activity"/>
    <property type="evidence" value="ECO:0007669"/>
    <property type="project" value="TreeGrafter"/>
</dbReference>
<feature type="transmembrane region" description="Helical" evidence="7">
    <location>
        <begin position="149"/>
        <end position="170"/>
    </location>
</feature>
<keyword evidence="3" id="KW-1003">Cell membrane</keyword>
<dbReference type="PIRSF" id="PIRSF006324">
    <property type="entry name" value="LeuE"/>
    <property type="match status" value="1"/>
</dbReference>
<comment type="caution">
    <text evidence="8">The sequence shown here is derived from an EMBL/GenBank/DDBJ whole genome shotgun (WGS) entry which is preliminary data.</text>
</comment>
<dbReference type="PANTHER" id="PTHR30086">
    <property type="entry name" value="ARGININE EXPORTER PROTEIN ARGO"/>
    <property type="match status" value="1"/>
</dbReference>
<dbReference type="EMBL" id="JAABLQ010000001">
    <property type="protein sequence ID" value="NBN77468.1"/>
    <property type="molecule type" value="Genomic_DNA"/>
</dbReference>
<comment type="subcellular location">
    <subcellularLocation>
        <location evidence="1">Cell membrane</location>
        <topology evidence="1">Multi-pass membrane protein</topology>
    </subcellularLocation>
</comment>
<keyword evidence="9" id="KW-1185">Reference proteome</keyword>
<keyword evidence="6 7" id="KW-0472">Membrane</keyword>
<evidence type="ECO:0000256" key="6">
    <source>
        <dbReference type="ARBA" id="ARBA00023136"/>
    </source>
</evidence>
<dbReference type="InterPro" id="IPR001123">
    <property type="entry name" value="LeuE-type"/>
</dbReference>
<accession>A0A7X5F0F2</accession>
<organism evidence="8 9">
    <name type="scientific">Pannonibacter tanglangensis</name>
    <dbReference type="NCBI Taxonomy" id="2750084"/>
    <lineage>
        <taxon>Bacteria</taxon>
        <taxon>Pseudomonadati</taxon>
        <taxon>Pseudomonadota</taxon>
        <taxon>Alphaproteobacteria</taxon>
        <taxon>Hyphomicrobiales</taxon>
        <taxon>Stappiaceae</taxon>
        <taxon>Pannonibacter</taxon>
    </lineage>
</organism>
<dbReference type="GO" id="GO:0005886">
    <property type="term" value="C:plasma membrane"/>
    <property type="evidence" value="ECO:0007669"/>
    <property type="project" value="UniProtKB-SubCell"/>
</dbReference>
<sequence length="204" mass="21230">MSLDFLLTTLIIVASPGTGVLVTLAAGLSAGPRGAIAAAFGCTLGILPHLAAAITGLATLLHASPLAFQMLKAAGVAYLLWMAVRSLRADGPLAAVDGSSERSSGHIVVNAVALNLLNPKLPLFFVAFLPQFLDPASPQPIADMVRLSGVFMALTFAVFAVYGLCAARLRRQVLTRPGLVRWLQRLFAAGFLALGVKLAATSLR</sequence>
<dbReference type="AlphaFoldDB" id="A0A7X5F0F2"/>
<feature type="transmembrane region" description="Helical" evidence="7">
    <location>
        <begin position="6"/>
        <end position="28"/>
    </location>
</feature>
<dbReference type="PANTHER" id="PTHR30086:SF14">
    <property type="entry name" value="HOMOSERINE_HOMOSERINE LACTONE EFFLUX PROTEIN"/>
    <property type="match status" value="1"/>
</dbReference>
<evidence type="ECO:0000313" key="8">
    <source>
        <dbReference type="EMBL" id="NBN77468.1"/>
    </source>
</evidence>
<evidence type="ECO:0000256" key="4">
    <source>
        <dbReference type="ARBA" id="ARBA00022692"/>
    </source>
</evidence>
<name>A0A7X5F0F2_9HYPH</name>
<gene>
    <name evidence="8" type="ORF">GWI72_04215</name>
</gene>
<dbReference type="RefSeq" id="WP_161707932.1">
    <property type="nucleotide sequence ID" value="NZ_JAABLQ010000001.1"/>
</dbReference>
<feature type="transmembrane region" description="Helical" evidence="7">
    <location>
        <begin position="105"/>
        <end position="129"/>
    </location>
</feature>
<evidence type="ECO:0000256" key="3">
    <source>
        <dbReference type="ARBA" id="ARBA00022475"/>
    </source>
</evidence>
<protein>
    <submittedName>
        <fullName evidence="8">LysE family transporter</fullName>
    </submittedName>
</protein>
<dbReference type="Proteomes" id="UP000586722">
    <property type="component" value="Unassembled WGS sequence"/>
</dbReference>
<feature type="transmembrane region" description="Helical" evidence="7">
    <location>
        <begin position="35"/>
        <end position="60"/>
    </location>
</feature>
<keyword evidence="5 7" id="KW-1133">Transmembrane helix</keyword>
<keyword evidence="4 7" id="KW-0812">Transmembrane</keyword>
<evidence type="ECO:0000256" key="2">
    <source>
        <dbReference type="ARBA" id="ARBA00007928"/>
    </source>
</evidence>
<feature type="transmembrane region" description="Helical" evidence="7">
    <location>
        <begin position="66"/>
        <end position="84"/>
    </location>
</feature>
<evidence type="ECO:0000256" key="1">
    <source>
        <dbReference type="ARBA" id="ARBA00004651"/>
    </source>
</evidence>
<evidence type="ECO:0000313" key="9">
    <source>
        <dbReference type="Proteomes" id="UP000586722"/>
    </source>
</evidence>
<evidence type="ECO:0000256" key="7">
    <source>
        <dbReference type="SAM" id="Phobius"/>
    </source>
</evidence>
<feature type="transmembrane region" description="Helical" evidence="7">
    <location>
        <begin position="182"/>
        <end position="200"/>
    </location>
</feature>
<comment type="similarity">
    <text evidence="2">Belongs to the Rht family.</text>
</comment>
<proteinExistence type="inferred from homology"/>
<reference evidence="9" key="1">
    <citation type="submission" date="2020-01" db="EMBL/GenBank/DDBJ databases">
        <authorList>
            <person name="Fang Y."/>
            <person name="Sun R."/>
            <person name="Nie L."/>
            <person name="He J."/>
            <person name="Hao L."/>
            <person name="Wang L."/>
            <person name="Su S."/>
            <person name="Lv E."/>
            <person name="Zhang Z."/>
            <person name="Xie R."/>
            <person name="Liu H."/>
        </authorList>
    </citation>
    <scope>NUCLEOTIDE SEQUENCE [LARGE SCALE GENOMIC DNA]</scope>
    <source>
        <strain evidence="9">XCT-53</strain>
    </source>
</reference>
<evidence type="ECO:0000256" key="5">
    <source>
        <dbReference type="ARBA" id="ARBA00022989"/>
    </source>
</evidence>
<dbReference type="Pfam" id="PF01810">
    <property type="entry name" value="LysE"/>
    <property type="match status" value="1"/>
</dbReference>